<proteinExistence type="predicted"/>
<accession>A0AC58I0V5</accession>
<evidence type="ECO:0000313" key="2">
    <source>
        <dbReference type="RefSeq" id="XP_073787872.1"/>
    </source>
</evidence>
<name>A0AC58I0V5_DANRE</name>
<keyword evidence="1" id="KW-1185">Reference proteome</keyword>
<reference evidence="2" key="1">
    <citation type="submission" date="2025-08" db="UniProtKB">
        <authorList>
            <consortium name="RefSeq"/>
        </authorList>
    </citation>
    <scope>IDENTIFICATION</scope>
    <source>
        <strain evidence="2">Tuebingen</strain>
        <tissue evidence="2">Fibroblasts and whole tissue</tissue>
    </source>
</reference>
<dbReference type="Proteomes" id="UP000000437">
    <property type="component" value="Chromosome 19"/>
</dbReference>
<sequence length="164" mass="18215">MNIKAHFKMGVLSVCDQAQSKVVGVPLSNLRKNGQMRQGLPLALTHLVGFLEKHGLNTSGLFRVGGTQLRHHELRKCFDKGGFPKLNTEDVHSSASALKLFLSVLPGGLIPEPHMIELLEVFMMFLKAQQNLRNRRSASVSQSIFWTTSNIYSQTCTLMHLSAT</sequence>
<dbReference type="RefSeq" id="XP_073787872.1">
    <property type="nucleotide sequence ID" value="XM_073931771.1"/>
</dbReference>
<gene>
    <name evidence="2" type="primary">LOC141379108</name>
</gene>
<evidence type="ECO:0000313" key="1">
    <source>
        <dbReference type="Proteomes" id="UP000000437"/>
    </source>
</evidence>
<protein>
    <submittedName>
        <fullName evidence="2">Protein FAM13A-like</fullName>
    </submittedName>
</protein>
<organism evidence="1 2">
    <name type="scientific">Danio rerio</name>
    <name type="common">Zebrafish</name>
    <name type="synonym">Brachydanio rerio</name>
    <dbReference type="NCBI Taxonomy" id="7955"/>
    <lineage>
        <taxon>Eukaryota</taxon>
        <taxon>Metazoa</taxon>
        <taxon>Chordata</taxon>
        <taxon>Craniata</taxon>
        <taxon>Vertebrata</taxon>
        <taxon>Euteleostomi</taxon>
        <taxon>Actinopterygii</taxon>
        <taxon>Neopterygii</taxon>
        <taxon>Teleostei</taxon>
        <taxon>Ostariophysi</taxon>
        <taxon>Cypriniformes</taxon>
        <taxon>Danionidae</taxon>
        <taxon>Danioninae</taxon>
        <taxon>Danio</taxon>
    </lineage>
</organism>